<dbReference type="EMBL" id="CP097636">
    <property type="protein sequence ID" value="URI11646.1"/>
    <property type="molecule type" value="Genomic_DNA"/>
</dbReference>
<reference evidence="2" key="1">
    <citation type="submission" date="2022-05" db="EMBL/GenBank/DDBJ databases">
        <title>An RpoN-dependent PEP-CTERM gene is involved in floc formation of an Aquincola tertiaricarbonis strain.</title>
        <authorList>
            <person name="Qiu D."/>
            <person name="Xia M."/>
        </authorList>
    </citation>
    <scope>NUCLEOTIDE SEQUENCE</scope>
    <source>
        <strain evidence="2">RN12</strain>
    </source>
</reference>
<organism evidence="2 3">
    <name type="scientific">Aquincola tertiaricarbonis</name>
    <dbReference type="NCBI Taxonomy" id="391953"/>
    <lineage>
        <taxon>Bacteria</taxon>
        <taxon>Pseudomonadati</taxon>
        <taxon>Pseudomonadota</taxon>
        <taxon>Betaproteobacteria</taxon>
        <taxon>Burkholderiales</taxon>
        <taxon>Sphaerotilaceae</taxon>
        <taxon>Aquincola</taxon>
    </lineage>
</organism>
<name>A0ABY4SKW8_AQUTE</name>
<dbReference type="RefSeq" id="WP_250199838.1">
    <property type="nucleotide sequence ID" value="NZ_CP097636.1"/>
</dbReference>
<accession>A0ABY4SKW8</accession>
<dbReference type="InterPro" id="IPR047710">
    <property type="entry name" value="Transpos_IS5-like"/>
</dbReference>
<proteinExistence type="predicted"/>
<dbReference type="PANTHER" id="PTHR33803">
    <property type="entry name" value="IS1478 TRANSPOSASE"/>
    <property type="match status" value="1"/>
</dbReference>
<dbReference type="NCBIfam" id="NF033578">
    <property type="entry name" value="transpos_IS5_1"/>
    <property type="match status" value="1"/>
</dbReference>
<sequence>MSTPDFFRARLDQMIDLRHPLAVLATRLPWAAIEAALAPKLAHQPRPAKRVTGMDLAGAFDGEFGGGISPAGRPRLPVRLMVSLLYLKHSFNLSDEELVERWAENVQWQFFSGMDYYEPRPPCDPTQIGRFRRLLGEEGIEQLLKATIDCAVDIKAVKPAELERVIVDSTVQSKAIAHPVGSRLLEIARHKVVCAAKRVGIALKQTYAQEGKALRRKAGGYAHAKQFKRLRKTIKRQRTILGIVMREVQRKLDADHAAVAAGGAPAHEADNPKALADLATLMERAERIRTQQPKSKHKLYALHAPEVECISKGKARNPYEFGVKVSLAVTHRQGLMVGARSFPGNPYDGHVLSAQLEQTTNLLQDTGRAPQQVIVDLGYRGVDADNPGVQIIHRGKYKSLSEHDKRLLKRRQAIEPLIGHAKSDHTMDRCWLQGAIGDALHALSCAAGYNIRWLLRAIARLGLGGLFCAWWALLAQGLGLVTALPTSLTAPGSHRGLARAAAQSSARSGLAGVG</sequence>
<evidence type="ECO:0000313" key="3">
    <source>
        <dbReference type="Proteomes" id="UP001056201"/>
    </source>
</evidence>
<dbReference type="InterPro" id="IPR008490">
    <property type="entry name" value="Transposase_InsH_N"/>
</dbReference>
<dbReference type="Pfam" id="PF05598">
    <property type="entry name" value="DUF772"/>
    <property type="match status" value="1"/>
</dbReference>
<feature type="domain" description="Transposase InsH N-terminal" evidence="1">
    <location>
        <begin position="63"/>
        <end position="133"/>
    </location>
</feature>
<keyword evidence="3" id="KW-1185">Reference proteome</keyword>
<evidence type="ECO:0000259" key="1">
    <source>
        <dbReference type="Pfam" id="PF05598"/>
    </source>
</evidence>
<evidence type="ECO:0000313" key="2">
    <source>
        <dbReference type="EMBL" id="URI11646.1"/>
    </source>
</evidence>
<dbReference type="Proteomes" id="UP001056201">
    <property type="component" value="Chromosome 2"/>
</dbReference>
<gene>
    <name evidence="2" type="ORF">MW290_22210</name>
</gene>
<dbReference type="PANTHER" id="PTHR33803:SF3">
    <property type="entry name" value="BLL1974 PROTEIN"/>
    <property type="match status" value="1"/>
</dbReference>
<protein>
    <submittedName>
        <fullName evidence="2">IS5 family transposase</fullName>
    </submittedName>
</protein>